<keyword evidence="1 4" id="KW-0808">Transferase</keyword>
<dbReference type="InterPro" id="IPR051159">
    <property type="entry name" value="Hexapeptide_acetyltransf"/>
</dbReference>
<dbReference type="PANTHER" id="PTHR23416:SF78">
    <property type="entry name" value="LIPOPOLYSACCHARIDE BIOSYNTHESIS O-ACETYL TRANSFERASE WBBJ-RELATED"/>
    <property type="match status" value="1"/>
</dbReference>
<dbReference type="AlphaFoldDB" id="A0A0F6YF29"/>
<gene>
    <name evidence="4" type="ORF">DB32_000259</name>
</gene>
<dbReference type="EMBL" id="CP011125">
    <property type="protein sequence ID" value="AKF03110.1"/>
    <property type="molecule type" value="Genomic_DNA"/>
</dbReference>
<evidence type="ECO:0000313" key="5">
    <source>
        <dbReference type="Proteomes" id="UP000034883"/>
    </source>
</evidence>
<protein>
    <submittedName>
        <fullName evidence="4">Maltose O-acetyltransferase</fullName>
    </submittedName>
</protein>
<keyword evidence="3" id="KW-0012">Acyltransferase</keyword>
<dbReference type="KEGG" id="samy:DB32_000259"/>
<evidence type="ECO:0000256" key="2">
    <source>
        <dbReference type="ARBA" id="ARBA00022737"/>
    </source>
</evidence>
<dbReference type="Pfam" id="PF00132">
    <property type="entry name" value="Hexapep"/>
    <property type="match status" value="1"/>
</dbReference>
<dbReference type="InterPro" id="IPR018357">
    <property type="entry name" value="Hexapep_transf_CS"/>
</dbReference>
<dbReference type="GO" id="GO:0016746">
    <property type="term" value="F:acyltransferase activity"/>
    <property type="evidence" value="ECO:0007669"/>
    <property type="project" value="UniProtKB-KW"/>
</dbReference>
<dbReference type="InterPro" id="IPR011004">
    <property type="entry name" value="Trimer_LpxA-like_sf"/>
</dbReference>
<dbReference type="PANTHER" id="PTHR23416">
    <property type="entry name" value="SIALIC ACID SYNTHASE-RELATED"/>
    <property type="match status" value="1"/>
</dbReference>
<evidence type="ECO:0000256" key="3">
    <source>
        <dbReference type="ARBA" id="ARBA00023315"/>
    </source>
</evidence>
<reference evidence="4 5" key="1">
    <citation type="submission" date="2015-03" db="EMBL/GenBank/DDBJ databases">
        <title>Genome assembly of Sandaracinus amylolyticus DSM 53668.</title>
        <authorList>
            <person name="Sharma G."/>
            <person name="Subramanian S."/>
        </authorList>
    </citation>
    <scope>NUCLEOTIDE SEQUENCE [LARGE SCALE GENOMIC DNA]</scope>
    <source>
        <strain evidence="4 5">DSM 53668</strain>
    </source>
</reference>
<evidence type="ECO:0000313" key="4">
    <source>
        <dbReference type="EMBL" id="AKF03110.1"/>
    </source>
</evidence>
<dbReference type="SUPFAM" id="SSF51161">
    <property type="entry name" value="Trimeric LpxA-like enzymes"/>
    <property type="match status" value="1"/>
</dbReference>
<name>A0A0F6YF29_9BACT</name>
<dbReference type="STRING" id="927083.DB32_000259"/>
<dbReference type="Gene3D" id="2.160.10.10">
    <property type="entry name" value="Hexapeptide repeat proteins"/>
    <property type="match status" value="1"/>
</dbReference>
<keyword evidence="2" id="KW-0677">Repeat</keyword>
<dbReference type="CDD" id="cd04647">
    <property type="entry name" value="LbH_MAT_like"/>
    <property type="match status" value="1"/>
</dbReference>
<organism evidence="4 5">
    <name type="scientific">Sandaracinus amylolyticus</name>
    <dbReference type="NCBI Taxonomy" id="927083"/>
    <lineage>
        <taxon>Bacteria</taxon>
        <taxon>Pseudomonadati</taxon>
        <taxon>Myxococcota</taxon>
        <taxon>Polyangia</taxon>
        <taxon>Polyangiales</taxon>
        <taxon>Sandaracinaceae</taxon>
        <taxon>Sandaracinus</taxon>
    </lineage>
</organism>
<dbReference type="Proteomes" id="UP000034883">
    <property type="component" value="Chromosome"/>
</dbReference>
<dbReference type="PROSITE" id="PS00101">
    <property type="entry name" value="HEXAPEP_TRANSFERASES"/>
    <property type="match status" value="1"/>
</dbReference>
<dbReference type="InterPro" id="IPR001451">
    <property type="entry name" value="Hexapep"/>
</dbReference>
<evidence type="ECO:0000256" key="1">
    <source>
        <dbReference type="ARBA" id="ARBA00022679"/>
    </source>
</evidence>
<proteinExistence type="predicted"/>
<keyword evidence="5" id="KW-1185">Reference proteome</keyword>
<sequence>MVLETGTPPRSRFDPREVVGRVARRARWHVQRRHFHTFGRDSHLERHVALHRPEAISIGREVSIRRFARLEVVGNDPHRPILQIGDHCMISEFVHIGAATSVILRAGSGLAAHVLIIDHEHDLRDPADFRNDRVIAAPIDIGEQVFVGERACILRGVTIGAHSIIGAGSVVNCDIPPLSVAVGAPARVVKRWDARRGEWVSVGR</sequence>
<accession>A0A0F6YF29</accession>